<evidence type="ECO:0008006" key="9">
    <source>
        <dbReference type="Google" id="ProtNLM"/>
    </source>
</evidence>
<dbReference type="GO" id="GO:0032259">
    <property type="term" value="P:methylation"/>
    <property type="evidence" value="ECO:0007669"/>
    <property type="project" value="UniProtKB-KW"/>
</dbReference>
<organism evidence="7 8">
    <name type="scientific">Didymella heteroderae</name>
    <dbReference type="NCBI Taxonomy" id="1769908"/>
    <lineage>
        <taxon>Eukaryota</taxon>
        <taxon>Fungi</taxon>
        <taxon>Dikarya</taxon>
        <taxon>Ascomycota</taxon>
        <taxon>Pezizomycotina</taxon>
        <taxon>Dothideomycetes</taxon>
        <taxon>Pleosporomycetidae</taxon>
        <taxon>Pleosporales</taxon>
        <taxon>Pleosporineae</taxon>
        <taxon>Didymellaceae</taxon>
        <taxon>Didymella</taxon>
    </lineage>
</organism>
<dbReference type="PANTHER" id="PTHR43712:SF11">
    <property type="entry name" value="O-METHYLTRANSFERASE (AFU_ORTHOLOGUE AFUA_2G17820)-RELATED"/>
    <property type="match status" value="1"/>
</dbReference>
<evidence type="ECO:0000259" key="6">
    <source>
        <dbReference type="Pfam" id="PF08100"/>
    </source>
</evidence>
<reference evidence="7" key="1">
    <citation type="submission" date="2019-04" db="EMBL/GenBank/DDBJ databases">
        <title>Sequencing of skin fungus with MAO and IRED activity.</title>
        <authorList>
            <person name="Marsaioli A.J."/>
            <person name="Bonatto J.M.C."/>
            <person name="Reis Junior O."/>
        </authorList>
    </citation>
    <scope>NUCLEOTIDE SEQUENCE</scope>
    <source>
        <strain evidence="7">28M1</strain>
    </source>
</reference>
<evidence type="ECO:0000256" key="2">
    <source>
        <dbReference type="ARBA" id="ARBA00022679"/>
    </source>
</evidence>
<dbReference type="Pfam" id="PF00891">
    <property type="entry name" value="Methyltransf_2"/>
    <property type="match status" value="1"/>
</dbReference>
<dbReference type="InterPro" id="IPR012967">
    <property type="entry name" value="COMT_dimerisation"/>
</dbReference>
<dbReference type="GO" id="GO:0008171">
    <property type="term" value="F:O-methyltransferase activity"/>
    <property type="evidence" value="ECO:0007669"/>
    <property type="project" value="InterPro"/>
</dbReference>
<keyword evidence="3" id="KW-0949">S-adenosyl-L-methionine</keyword>
<evidence type="ECO:0000256" key="3">
    <source>
        <dbReference type="ARBA" id="ARBA00022691"/>
    </source>
</evidence>
<evidence type="ECO:0000256" key="1">
    <source>
        <dbReference type="ARBA" id="ARBA00022603"/>
    </source>
</evidence>
<evidence type="ECO:0000259" key="5">
    <source>
        <dbReference type="Pfam" id="PF00891"/>
    </source>
</evidence>
<evidence type="ECO:0000256" key="4">
    <source>
        <dbReference type="PIRSR" id="PIRSR005739-1"/>
    </source>
</evidence>
<keyword evidence="2" id="KW-0808">Transferase</keyword>
<dbReference type="PANTHER" id="PTHR43712">
    <property type="entry name" value="PUTATIVE (AFU_ORTHOLOGUE AFUA_4G14580)-RELATED"/>
    <property type="match status" value="1"/>
</dbReference>
<evidence type="ECO:0000313" key="7">
    <source>
        <dbReference type="EMBL" id="KAF3036815.1"/>
    </source>
</evidence>
<dbReference type="SUPFAM" id="SSF53335">
    <property type="entry name" value="S-adenosyl-L-methionine-dependent methyltransferases"/>
    <property type="match status" value="1"/>
</dbReference>
<dbReference type="Proteomes" id="UP000758155">
    <property type="component" value="Unassembled WGS sequence"/>
</dbReference>
<sequence>MTLTEDILTRASQGPVGLDDTDRMGLLAAAEKLTLALENPIEKFARMFMALYDPIVIRIAVDLKLVDIALAHGNPITAAELARQSKADVELIHRLLRLLVPIQIFIEDASAKEKTYIAAPFGHALATGSPLRSAILHFSQVFVSTAAMPDYFAARGYSNPSSALDSPFTFAYNCKGSTYFDFLARPGQEEMSRAFNETMALQRLNEEPGFVADYLVERLKIEDPRRVLFVDVGGGVGHQLLKFHARCLAAGMQGKLALQDLPGVVAEAKGLPDDVLKVGHDFFQPQPESVKGAKAFYLRTVLHDWPQTEAEAVLRHIVNGMAKDSVVLLHEVILPAMGVEHFDAKVDWHLMNLGALERTEEQWRTLVGGVGLQVQGIWWEPEDTKGRRALIECGLKG</sequence>
<name>A0A9P4WMZ1_9PLEO</name>
<dbReference type="SUPFAM" id="SSF46785">
    <property type="entry name" value="Winged helix' DNA-binding domain"/>
    <property type="match status" value="1"/>
</dbReference>
<dbReference type="AlphaFoldDB" id="A0A9P4WMZ1"/>
<dbReference type="InterPro" id="IPR036390">
    <property type="entry name" value="WH_DNA-bd_sf"/>
</dbReference>
<comment type="caution">
    <text evidence="7">The sequence shown here is derived from an EMBL/GenBank/DDBJ whole genome shotgun (WGS) entry which is preliminary data.</text>
</comment>
<proteinExistence type="predicted"/>
<dbReference type="PROSITE" id="PS51683">
    <property type="entry name" value="SAM_OMT_II"/>
    <property type="match status" value="1"/>
</dbReference>
<dbReference type="Gene3D" id="1.10.10.10">
    <property type="entry name" value="Winged helix-like DNA-binding domain superfamily/Winged helix DNA-binding domain"/>
    <property type="match status" value="1"/>
</dbReference>
<feature type="domain" description="O-methyltransferase C-terminal" evidence="5">
    <location>
        <begin position="201"/>
        <end position="372"/>
    </location>
</feature>
<feature type="domain" description="O-methyltransferase dimerisation" evidence="6">
    <location>
        <begin position="51"/>
        <end position="127"/>
    </location>
</feature>
<dbReference type="PIRSF" id="PIRSF005739">
    <property type="entry name" value="O-mtase"/>
    <property type="match status" value="1"/>
</dbReference>
<evidence type="ECO:0000313" key="8">
    <source>
        <dbReference type="Proteomes" id="UP000758155"/>
    </source>
</evidence>
<dbReference type="InterPro" id="IPR001077">
    <property type="entry name" value="COMT_C"/>
</dbReference>
<dbReference type="EMBL" id="SWKV01000047">
    <property type="protein sequence ID" value="KAF3036815.1"/>
    <property type="molecule type" value="Genomic_DNA"/>
</dbReference>
<dbReference type="OrthoDB" id="1535081at2759"/>
<protein>
    <recommendedName>
        <fullName evidence="9">O-methyltransferase</fullName>
    </recommendedName>
</protein>
<accession>A0A9P4WMZ1</accession>
<dbReference type="GO" id="GO:0046983">
    <property type="term" value="F:protein dimerization activity"/>
    <property type="evidence" value="ECO:0007669"/>
    <property type="project" value="InterPro"/>
</dbReference>
<dbReference type="InterPro" id="IPR029063">
    <property type="entry name" value="SAM-dependent_MTases_sf"/>
</dbReference>
<keyword evidence="8" id="KW-1185">Reference proteome</keyword>
<dbReference type="Pfam" id="PF08100">
    <property type="entry name" value="Dimerisation"/>
    <property type="match status" value="1"/>
</dbReference>
<dbReference type="InterPro" id="IPR036388">
    <property type="entry name" value="WH-like_DNA-bd_sf"/>
</dbReference>
<dbReference type="InterPro" id="IPR016461">
    <property type="entry name" value="COMT-like"/>
</dbReference>
<keyword evidence="1" id="KW-0489">Methyltransferase</keyword>
<feature type="active site" description="Proton acceptor" evidence="4">
    <location>
        <position position="303"/>
    </location>
</feature>
<dbReference type="Gene3D" id="3.40.50.150">
    <property type="entry name" value="Vaccinia Virus protein VP39"/>
    <property type="match status" value="1"/>
</dbReference>
<gene>
    <name evidence="7" type="ORF">E8E12_006039</name>
</gene>